<gene>
    <name evidence="7" type="ORF">Vretifemale_748</name>
    <name evidence="8" type="ORF">Vretimale_10220</name>
</gene>
<dbReference type="Proteomes" id="UP000722791">
    <property type="component" value="Unassembled WGS sequence"/>
</dbReference>
<comment type="similarity">
    <text evidence="2">Belongs to the glycosyltransferase 31 family. Beta3-Gal-T subfamily.</text>
</comment>
<organism evidence="8 9">
    <name type="scientific">Volvox reticuliferus</name>
    <dbReference type="NCBI Taxonomy" id="1737510"/>
    <lineage>
        <taxon>Eukaryota</taxon>
        <taxon>Viridiplantae</taxon>
        <taxon>Chlorophyta</taxon>
        <taxon>core chlorophytes</taxon>
        <taxon>Chlorophyceae</taxon>
        <taxon>CS clade</taxon>
        <taxon>Chlamydomonadales</taxon>
        <taxon>Volvocaceae</taxon>
        <taxon>Volvox</taxon>
    </lineage>
</organism>
<proteinExistence type="inferred from homology"/>
<dbReference type="EMBL" id="BNCP01000001">
    <property type="protein sequence ID" value="GIL69764.1"/>
    <property type="molecule type" value="Genomic_DNA"/>
</dbReference>
<reference evidence="8" key="1">
    <citation type="journal article" date="2021" name="Proc. Natl. Acad. Sci. U.S.A.">
        <title>Three genomes in the algal genus Volvox reveal the fate of a haploid sex-determining region after a transition to homothallism.</title>
        <authorList>
            <person name="Yamamoto K."/>
            <person name="Hamaji T."/>
            <person name="Kawai-Toyooka H."/>
            <person name="Matsuzaki R."/>
            <person name="Takahashi F."/>
            <person name="Nishimura Y."/>
            <person name="Kawachi M."/>
            <person name="Noguchi H."/>
            <person name="Minakuchi Y."/>
            <person name="Umen J.G."/>
            <person name="Toyoda A."/>
            <person name="Nozaki H."/>
        </authorList>
    </citation>
    <scope>NUCLEOTIDE SEQUENCE</scope>
    <source>
        <strain evidence="8">NIES-3785</strain>
        <strain evidence="7">NIES-3786</strain>
    </source>
</reference>
<sequence>MPLIQASIPIMSDLPSRSASQLQLGPIPRLFSLLFLVLLLRLPQRPHAWRRPLHDADLVIVRGTCTSRLDLAHATGRAARRINTTDLRIVYVLDDADTAQQLQQRFGSSLNETYLHWPDRPDPKKPGDTRVAMAPWLAHNALGESYKWFLYGDDDTFFFVDGIKALLREYDHNLPYVVTDVLWHKRKRYLMEAPRCLPCHVTEAFRRGVAIRDDTDTPATAALAAGGSGGGGGNDVGSDRGSLAWMIPPLGCPCTPQLACEFTLNVTGISTRSRPMVWSPESKLWGFPPDYPTKCDYPHFHGGSGVLISVGAMRQVPYSEAMRCYYDNVDKRTAEPESLKSFAHGDRMTSLCFWLHGVAITDPGLSLARGATTFIGNRVMDARTANPESLEKATTGTLPSNSWLWSILTMAAAHVGHHPGAAELAWRLAELYPEARRAANRRLRVQGLWGRGDLDAQLVQHGMSWVKGAWVFNDKGSSEAEAG</sequence>
<dbReference type="OrthoDB" id="414175at2759"/>
<keyword evidence="10" id="KW-1185">Reference proteome</keyword>
<evidence type="ECO:0000313" key="7">
    <source>
        <dbReference type="EMBL" id="GIL69764.1"/>
    </source>
</evidence>
<protein>
    <submittedName>
        <fullName evidence="8">Uncharacterized protein</fullName>
    </submittedName>
</protein>
<evidence type="ECO:0000256" key="6">
    <source>
        <dbReference type="ARBA" id="ARBA00023136"/>
    </source>
</evidence>
<dbReference type="Proteomes" id="UP000747110">
    <property type="component" value="Unassembled WGS sequence"/>
</dbReference>
<evidence type="ECO:0000256" key="4">
    <source>
        <dbReference type="ARBA" id="ARBA00022968"/>
    </source>
</evidence>
<dbReference type="Gene3D" id="3.90.550.50">
    <property type="match status" value="1"/>
</dbReference>
<dbReference type="GO" id="GO:0016020">
    <property type="term" value="C:membrane"/>
    <property type="evidence" value="ECO:0007669"/>
    <property type="project" value="UniProtKB-SubCell"/>
</dbReference>
<evidence type="ECO:0000313" key="8">
    <source>
        <dbReference type="EMBL" id="GIM05743.1"/>
    </source>
</evidence>
<accession>A0A8J4LQQ1</accession>
<comment type="subcellular location">
    <subcellularLocation>
        <location evidence="1">Membrane</location>
        <topology evidence="1">Single-pass type II membrane protein</topology>
    </subcellularLocation>
</comment>
<dbReference type="InterPro" id="IPR026050">
    <property type="entry name" value="C1GALT1/C1GALT1_chp1"/>
</dbReference>
<keyword evidence="5" id="KW-1133">Transmembrane helix</keyword>
<dbReference type="PANTHER" id="PTHR23033">
    <property type="entry name" value="BETA1,3-GALACTOSYLTRANSFERASE"/>
    <property type="match status" value="1"/>
</dbReference>
<dbReference type="AlphaFoldDB" id="A0A8J4LQQ1"/>
<evidence type="ECO:0000256" key="3">
    <source>
        <dbReference type="ARBA" id="ARBA00022692"/>
    </source>
</evidence>
<dbReference type="PANTHER" id="PTHR23033:SF50">
    <property type="entry name" value="HEXOSYLTRANSFERASE"/>
    <property type="match status" value="1"/>
</dbReference>
<evidence type="ECO:0000256" key="1">
    <source>
        <dbReference type="ARBA" id="ARBA00004606"/>
    </source>
</evidence>
<name>A0A8J4LQQ1_9CHLO</name>
<keyword evidence="4" id="KW-0735">Signal-anchor</keyword>
<dbReference type="EMBL" id="BNCQ01000019">
    <property type="protein sequence ID" value="GIM05743.1"/>
    <property type="molecule type" value="Genomic_DNA"/>
</dbReference>
<comment type="caution">
    <text evidence="8">The sequence shown here is derived from an EMBL/GenBank/DDBJ whole genome shotgun (WGS) entry which is preliminary data.</text>
</comment>
<keyword evidence="3" id="KW-0812">Transmembrane</keyword>
<evidence type="ECO:0000313" key="9">
    <source>
        <dbReference type="Proteomes" id="UP000722791"/>
    </source>
</evidence>
<keyword evidence="6" id="KW-0472">Membrane</keyword>
<evidence type="ECO:0000256" key="5">
    <source>
        <dbReference type="ARBA" id="ARBA00022989"/>
    </source>
</evidence>
<evidence type="ECO:0000256" key="2">
    <source>
        <dbReference type="ARBA" id="ARBA00006462"/>
    </source>
</evidence>
<evidence type="ECO:0000313" key="10">
    <source>
        <dbReference type="Proteomes" id="UP000747110"/>
    </source>
</evidence>